<protein>
    <recommendedName>
        <fullName evidence="15">Phenylalanine--tRNA ligase beta subunit</fullName>
        <ecNumber evidence="15">6.1.1.20</ecNumber>
    </recommendedName>
    <alternativeName>
        <fullName evidence="15">Phenylalanyl-tRNA synthetase beta subunit</fullName>
        <shortName evidence="15">PheRS</shortName>
    </alternativeName>
</protein>
<dbReference type="Gene3D" id="3.50.40.10">
    <property type="entry name" value="Phenylalanyl-trna Synthetase, Chain B, domain 3"/>
    <property type="match status" value="1"/>
</dbReference>
<sequence>MRVPYNWLKEYVDLSGISPPELADRLVMTGTAVESVQTLKPSFQQVIVGEIKEMVRHPRADKLWICQVSLGHRPATIVCGATNIKVGDKVPVARPGAILQGAVLEAREIREVKSQGMLCSEAELGLGEDQSGILILDPSCQVGLPLDEALGLRDTVLELEITPNRPDCLGLIGIAREVAAIFGRPLTVPSVNMEEGELPASHWIGISIADSDLCLRYSGRLLQGVEVKPSPLWMQVRLGAVGLRPINNVVDVTNYVMWETSQPLHAFDYGKIENQQIIVRRAREGEKIVTLDGVERYLESEMLVIADAHNPVAIAGVMGGVETEVSENTSVTLLESANFDPVSILRTSQKLGLRSEASNRFEKGLDPNQSLYALDRAAMLMREVAGGTILKGAVDIYPRRLAPWRLQLRPKRVIQILGCPISKKEIKAILGSLELEVSGEEPLEVTVPTFRRDLEREIDLIEEVARLYGYDKFPSTLPASSGRVGELSWEQKRINLVREVMIGCGLWETINYSFTDHKSMDKAGLKVADPRRHSVAIANPIIEDFSILKTTLLPGLLQVIEKNCRVDKENVFIFELAKTYHPRDGQDLPHEPRALAAAITGLWFGRFWSEPARKVDFYDLKGIAEELARALDLQEPQWLPTSCDPFYEGKCAWVEIGGERIGIAGQIHPLVIKRYEIPNEVFAFELDLDRILALSSRKKEFREIPRYPSITVDLALIIDEEVSYLQVRDVIQTGGGKGLKDVTLFDVYRGRQIPEGKKSLAFSLTFQEEDRTLRDEEVQEKVDRIVQELNRELGAELRSR</sequence>
<dbReference type="GO" id="GO:0006432">
    <property type="term" value="P:phenylalanyl-tRNA aminoacylation"/>
    <property type="evidence" value="ECO:0007669"/>
    <property type="project" value="UniProtKB-UniRule"/>
</dbReference>
<comment type="subcellular location">
    <subcellularLocation>
        <location evidence="1 15">Cytoplasm</location>
    </subcellularLocation>
</comment>
<dbReference type="Pfam" id="PF03147">
    <property type="entry name" value="FDX-ACB"/>
    <property type="match status" value="1"/>
</dbReference>
<evidence type="ECO:0000256" key="13">
    <source>
        <dbReference type="ARBA" id="ARBA00023146"/>
    </source>
</evidence>
<dbReference type="PANTHER" id="PTHR10947:SF0">
    <property type="entry name" value="PHENYLALANINE--TRNA LIGASE BETA SUBUNIT"/>
    <property type="match status" value="1"/>
</dbReference>
<dbReference type="HAMAP" id="MF_00283">
    <property type="entry name" value="Phe_tRNA_synth_beta1"/>
    <property type="match status" value="1"/>
</dbReference>
<feature type="binding site" evidence="15">
    <location>
        <position position="462"/>
    </location>
    <ligand>
        <name>Mg(2+)</name>
        <dbReference type="ChEBI" id="CHEBI:18420"/>
        <note>shared with alpha subunit</note>
    </ligand>
</feature>
<dbReference type="Pfam" id="PF03483">
    <property type="entry name" value="B3_4"/>
    <property type="match status" value="1"/>
</dbReference>
<keyword evidence="6 15" id="KW-0436">Ligase</keyword>
<reference evidence="20 21" key="1">
    <citation type="journal article" date="2020" name="Front. Microbiol.">
        <title>Single-cell genomics of novel Actinobacteria with the Wood-Ljungdahl pathway discovered in a serpentinizing system.</title>
        <authorList>
            <person name="Merino N."/>
            <person name="Kawai M."/>
            <person name="Boyd E.S."/>
            <person name="Colman D.R."/>
            <person name="McGlynn S.E."/>
            <person name="Nealson K.H."/>
            <person name="Kurokawa K."/>
            <person name="Hongoh Y."/>
        </authorList>
    </citation>
    <scope>NUCLEOTIDE SEQUENCE [LARGE SCALE GENOMIC DNA]</scope>
    <source>
        <strain evidence="20 21">S42</strain>
    </source>
</reference>
<dbReference type="SMART" id="SM00873">
    <property type="entry name" value="B3_4"/>
    <property type="match status" value="1"/>
</dbReference>
<dbReference type="AlphaFoldDB" id="A0A6V8PHR6"/>
<feature type="binding site" evidence="15">
    <location>
        <position position="463"/>
    </location>
    <ligand>
        <name>Mg(2+)</name>
        <dbReference type="ChEBI" id="CHEBI:18420"/>
        <note>shared with alpha subunit</note>
    </ligand>
</feature>
<comment type="catalytic activity">
    <reaction evidence="14 15">
        <text>tRNA(Phe) + L-phenylalanine + ATP = L-phenylalanyl-tRNA(Phe) + AMP + diphosphate + H(+)</text>
        <dbReference type="Rhea" id="RHEA:19413"/>
        <dbReference type="Rhea" id="RHEA-COMP:9668"/>
        <dbReference type="Rhea" id="RHEA-COMP:9699"/>
        <dbReference type="ChEBI" id="CHEBI:15378"/>
        <dbReference type="ChEBI" id="CHEBI:30616"/>
        <dbReference type="ChEBI" id="CHEBI:33019"/>
        <dbReference type="ChEBI" id="CHEBI:58095"/>
        <dbReference type="ChEBI" id="CHEBI:78442"/>
        <dbReference type="ChEBI" id="CHEBI:78531"/>
        <dbReference type="ChEBI" id="CHEBI:456215"/>
        <dbReference type="EC" id="6.1.1.20"/>
    </reaction>
</comment>
<dbReference type="SUPFAM" id="SSF50249">
    <property type="entry name" value="Nucleic acid-binding proteins"/>
    <property type="match status" value="1"/>
</dbReference>
<dbReference type="InterPro" id="IPR041616">
    <property type="entry name" value="PheRS_beta_core"/>
</dbReference>
<keyword evidence="5 16" id="KW-0820">tRNA-binding</keyword>
<dbReference type="InterPro" id="IPR045060">
    <property type="entry name" value="Phe-tRNA-ligase_IIc_bsu"/>
</dbReference>
<feature type="domain" description="TRNA-binding" evidence="17">
    <location>
        <begin position="40"/>
        <end position="147"/>
    </location>
</feature>
<dbReference type="Gene3D" id="3.30.930.10">
    <property type="entry name" value="Bira Bifunctional Protein, Domain 2"/>
    <property type="match status" value="1"/>
</dbReference>
<dbReference type="PROSITE" id="PS51447">
    <property type="entry name" value="FDX_ACB"/>
    <property type="match status" value="1"/>
</dbReference>
<feature type="domain" description="B5" evidence="19">
    <location>
        <begin position="401"/>
        <end position="475"/>
    </location>
</feature>
<dbReference type="GO" id="GO:0005524">
    <property type="term" value="F:ATP binding"/>
    <property type="evidence" value="ECO:0007669"/>
    <property type="project" value="UniProtKB-UniRule"/>
</dbReference>
<evidence type="ECO:0000256" key="8">
    <source>
        <dbReference type="ARBA" id="ARBA00022741"/>
    </source>
</evidence>
<dbReference type="InterPro" id="IPR009061">
    <property type="entry name" value="DNA-bd_dom_put_sf"/>
</dbReference>
<dbReference type="InterPro" id="IPR012340">
    <property type="entry name" value="NA-bd_OB-fold"/>
</dbReference>
<evidence type="ECO:0000256" key="6">
    <source>
        <dbReference type="ARBA" id="ARBA00022598"/>
    </source>
</evidence>
<dbReference type="GO" id="GO:0004826">
    <property type="term" value="F:phenylalanine-tRNA ligase activity"/>
    <property type="evidence" value="ECO:0007669"/>
    <property type="project" value="UniProtKB-UniRule"/>
</dbReference>
<dbReference type="PANTHER" id="PTHR10947">
    <property type="entry name" value="PHENYLALANYL-TRNA SYNTHETASE BETA CHAIN AND LEUCINE-RICH REPEAT-CONTAINING PROTEIN 47"/>
    <property type="match status" value="1"/>
</dbReference>
<dbReference type="InterPro" id="IPR045864">
    <property type="entry name" value="aa-tRNA-synth_II/BPL/LPL"/>
</dbReference>
<dbReference type="InterPro" id="IPR036690">
    <property type="entry name" value="Fdx_antiC-bd_sf"/>
</dbReference>
<keyword evidence="9 15" id="KW-0067">ATP-binding</keyword>
<evidence type="ECO:0000256" key="5">
    <source>
        <dbReference type="ARBA" id="ARBA00022555"/>
    </source>
</evidence>
<feature type="domain" description="FDX-ACB" evidence="18">
    <location>
        <begin position="705"/>
        <end position="798"/>
    </location>
</feature>
<proteinExistence type="inferred from homology"/>
<keyword evidence="13 15" id="KW-0030">Aminoacyl-tRNA synthetase</keyword>
<dbReference type="GO" id="GO:0009328">
    <property type="term" value="C:phenylalanine-tRNA ligase complex"/>
    <property type="evidence" value="ECO:0007669"/>
    <property type="project" value="TreeGrafter"/>
</dbReference>
<evidence type="ECO:0000256" key="12">
    <source>
        <dbReference type="ARBA" id="ARBA00022917"/>
    </source>
</evidence>
<evidence type="ECO:0000259" key="18">
    <source>
        <dbReference type="PROSITE" id="PS51447"/>
    </source>
</evidence>
<dbReference type="EMBL" id="BLSA01000008">
    <property type="protein sequence ID" value="GFP31823.1"/>
    <property type="molecule type" value="Genomic_DNA"/>
</dbReference>
<dbReference type="Proteomes" id="UP000568877">
    <property type="component" value="Unassembled WGS sequence"/>
</dbReference>
<dbReference type="InterPro" id="IPR005146">
    <property type="entry name" value="B3/B4_tRNA-bd"/>
</dbReference>
<keyword evidence="10 15" id="KW-0460">Magnesium</keyword>
<dbReference type="InterPro" id="IPR005121">
    <property type="entry name" value="Fdx_antiC-bd"/>
</dbReference>
<comment type="similarity">
    <text evidence="2 15">Belongs to the phenylalanyl-tRNA synthetase beta subunit family. Type 1 subfamily.</text>
</comment>
<dbReference type="FunFam" id="2.40.50.140:FF:000045">
    <property type="entry name" value="Phenylalanine--tRNA ligase beta subunit"/>
    <property type="match status" value="1"/>
</dbReference>
<name>A0A6V8PHR6_9ACTN</name>
<dbReference type="SUPFAM" id="SSF54991">
    <property type="entry name" value="Anticodon-binding domain of PheRS"/>
    <property type="match status" value="1"/>
</dbReference>
<dbReference type="Gene3D" id="3.30.70.380">
    <property type="entry name" value="Ferrodoxin-fold anticodon-binding domain"/>
    <property type="match status" value="1"/>
</dbReference>
<dbReference type="InterPro" id="IPR002547">
    <property type="entry name" value="tRNA-bd_dom"/>
</dbReference>
<evidence type="ECO:0000256" key="3">
    <source>
        <dbReference type="ARBA" id="ARBA00011209"/>
    </source>
</evidence>
<dbReference type="InterPro" id="IPR004532">
    <property type="entry name" value="Phe-tRNA-ligase_IIc_bsu_bact"/>
</dbReference>
<feature type="binding site" evidence="15">
    <location>
        <position position="459"/>
    </location>
    <ligand>
        <name>Mg(2+)</name>
        <dbReference type="ChEBI" id="CHEBI:18420"/>
        <note>shared with alpha subunit</note>
    </ligand>
</feature>
<evidence type="ECO:0000259" key="19">
    <source>
        <dbReference type="PROSITE" id="PS51483"/>
    </source>
</evidence>
<gene>
    <name evidence="15" type="primary">pheT</name>
    <name evidence="20" type="ORF">HKBW3S42_00129</name>
</gene>
<evidence type="ECO:0000256" key="11">
    <source>
        <dbReference type="ARBA" id="ARBA00022884"/>
    </source>
</evidence>
<dbReference type="CDD" id="cd02796">
    <property type="entry name" value="tRNA_bind_bactPheRS"/>
    <property type="match status" value="1"/>
</dbReference>
<evidence type="ECO:0000256" key="1">
    <source>
        <dbReference type="ARBA" id="ARBA00004496"/>
    </source>
</evidence>
<dbReference type="SUPFAM" id="SSF55681">
    <property type="entry name" value="Class II aaRS and biotin synthetases"/>
    <property type="match status" value="1"/>
</dbReference>
<evidence type="ECO:0000256" key="9">
    <source>
        <dbReference type="ARBA" id="ARBA00022840"/>
    </source>
</evidence>
<dbReference type="Gene3D" id="2.40.50.140">
    <property type="entry name" value="Nucleic acid-binding proteins"/>
    <property type="match status" value="1"/>
</dbReference>
<evidence type="ECO:0000256" key="10">
    <source>
        <dbReference type="ARBA" id="ARBA00022842"/>
    </source>
</evidence>
<dbReference type="SUPFAM" id="SSF56037">
    <property type="entry name" value="PheT/TilS domain"/>
    <property type="match status" value="1"/>
</dbReference>
<dbReference type="FunFam" id="3.30.70.380:FF:000001">
    <property type="entry name" value="Phenylalanine--tRNA ligase beta subunit"/>
    <property type="match status" value="1"/>
</dbReference>
<comment type="caution">
    <text evidence="20">The sequence shown here is derived from an EMBL/GenBank/DDBJ whole genome shotgun (WGS) entry which is preliminary data.</text>
</comment>
<evidence type="ECO:0000256" key="16">
    <source>
        <dbReference type="PROSITE-ProRule" id="PRU00209"/>
    </source>
</evidence>
<dbReference type="SMART" id="SM00896">
    <property type="entry name" value="FDX-ACB"/>
    <property type="match status" value="1"/>
</dbReference>
<dbReference type="FunFam" id="3.50.40.10:FF:000001">
    <property type="entry name" value="Phenylalanine--tRNA ligase beta subunit"/>
    <property type="match status" value="1"/>
</dbReference>
<evidence type="ECO:0000259" key="17">
    <source>
        <dbReference type="PROSITE" id="PS50886"/>
    </source>
</evidence>
<keyword evidence="11 16" id="KW-0694">RNA-binding</keyword>
<dbReference type="InterPro" id="IPR020825">
    <property type="entry name" value="Phe-tRNA_synthase-like_B3/B4"/>
</dbReference>
<evidence type="ECO:0000256" key="14">
    <source>
        <dbReference type="ARBA" id="ARBA00049255"/>
    </source>
</evidence>
<organism evidence="20 21">
    <name type="scientific">Candidatus Hakubella thermalkaliphila</name>
    <dbReference type="NCBI Taxonomy" id="2754717"/>
    <lineage>
        <taxon>Bacteria</taxon>
        <taxon>Bacillati</taxon>
        <taxon>Actinomycetota</taxon>
        <taxon>Actinomycetota incertae sedis</taxon>
        <taxon>Candidatus Hakubellales</taxon>
        <taxon>Candidatus Hakubellaceae</taxon>
        <taxon>Candidatus Hakubella</taxon>
    </lineage>
</organism>
<dbReference type="EC" id="6.1.1.20" evidence="15"/>
<evidence type="ECO:0000256" key="15">
    <source>
        <dbReference type="HAMAP-Rule" id="MF_00283"/>
    </source>
</evidence>
<comment type="cofactor">
    <cofactor evidence="15">
        <name>Mg(2+)</name>
        <dbReference type="ChEBI" id="CHEBI:18420"/>
    </cofactor>
    <text evidence="15">Binds 2 magnesium ions per tetramer.</text>
</comment>
<dbReference type="GO" id="GO:0000049">
    <property type="term" value="F:tRNA binding"/>
    <property type="evidence" value="ECO:0007669"/>
    <property type="project" value="UniProtKB-UniRule"/>
</dbReference>
<comment type="subunit">
    <text evidence="3 15">Tetramer of two alpha and two beta subunits.</text>
</comment>
<feature type="binding site" evidence="15">
    <location>
        <position position="453"/>
    </location>
    <ligand>
        <name>Mg(2+)</name>
        <dbReference type="ChEBI" id="CHEBI:18420"/>
        <note>shared with alpha subunit</note>
    </ligand>
</feature>
<dbReference type="CDD" id="cd00769">
    <property type="entry name" value="PheRS_beta_core"/>
    <property type="match status" value="1"/>
</dbReference>
<dbReference type="PROSITE" id="PS51483">
    <property type="entry name" value="B5"/>
    <property type="match status" value="1"/>
</dbReference>
<dbReference type="Pfam" id="PF01588">
    <property type="entry name" value="tRNA_bind"/>
    <property type="match status" value="1"/>
</dbReference>
<dbReference type="Gene3D" id="3.30.56.10">
    <property type="match status" value="2"/>
</dbReference>
<evidence type="ECO:0000256" key="4">
    <source>
        <dbReference type="ARBA" id="ARBA00022490"/>
    </source>
</evidence>
<dbReference type="GO" id="GO:0000287">
    <property type="term" value="F:magnesium ion binding"/>
    <property type="evidence" value="ECO:0007669"/>
    <property type="project" value="UniProtKB-UniRule"/>
</dbReference>
<dbReference type="SMART" id="SM00874">
    <property type="entry name" value="B5"/>
    <property type="match status" value="1"/>
</dbReference>
<evidence type="ECO:0000313" key="20">
    <source>
        <dbReference type="EMBL" id="GFP31823.1"/>
    </source>
</evidence>
<keyword evidence="8 15" id="KW-0547">Nucleotide-binding</keyword>
<keyword evidence="7 15" id="KW-0479">Metal-binding</keyword>
<evidence type="ECO:0000256" key="7">
    <source>
        <dbReference type="ARBA" id="ARBA00022723"/>
    </source>
</evidence>
<evidence type="ECO:0000313" key="21">
    <source>
        <dbReference type="Proteomes" id="UP000568877"/>
    </source>
</evidence>
<dbReference type="SUPFAM" id="SSF46955">
    <property type="entry name" value="Putative DNA-binding domain"/>
    <property type="match status" value="1"/>
</dbReference>
<dbReference type="InterPro" id="IPR005147">
    <property type="entry name" value="tRNA_synthase_B5-dom"/>
</dbReference>
<dbReference type="PROSITE" id="PS50886">
    <property type="entry name" value="TRBD"/>
    <property type="match status" value="1"/>
</dbReference>
<evidence type="ECO:0000256" key="2">
    <source>
        <dbReference type="ARBA" id="ARBA00008653"/>
    </source>
</evidence>
<dbReference type="Pfam" id="PF03484">
    <property type="entry name" value="B5"/>
    <property type="match status" value="1"/>
</dbReference>
<keyword evidence="4 15" id="KW-0963">Cytoplasm</keyword>
<dbReference type="InterPro" id="IPR033714">
    <property type="entry name" value="tRNA_bind_bactPheRS"/>
</dbReference>
<dbReference type="Pfam" id="PF17759">
    <property type="entry name" value="tRNA_synthFbeta"/>
    <property type="match status" value="1"/>
</dbReference>
<accession>A0A6V8PHR6</accession>
<keyword evidence="12 15" id="KW-0648">Protein biosynthesis</keyword>
<dbReference type="NCBIfam" id="TIGR00472">
    <property type="entry name" value="pheT_bact"/>
    <property type="match status" value="1"/>
</dbReference>